<dbReference type="Gene3D" id="2.60.40.1880">
    <property type="entry name" value="Invasion associated locus B (IalB) protein"/>
    <property type="match status" value="1"/>
</dbReference>
<dbReference type="Proteomes" id="UP001198571">
    <property type="component" value="Unassembled WGS sequence"/>
</dbReference>
<dbReference type="EMBL" id="JACDXX010000003">
    <property type="protein sequence ID" value="MCB5409318.1"/>
    <property type="molecule type" value="Genomic_DNA"/>
</dbReference>
<reference evidence="3 4" key="1">
    <citation type="submission" date="2020-07" db="EMBL/GenBank/DDBJ databases">
        <title>Pseudogemmobacter sp. nov., isolated from poultry manure in Taiwan.</title>
        <authorList>
            <person name="Lin S.-Y."/>
            <person name="Tang Y.-S."/>
            <person name="Young C.-C."/>
        </authorList>
    </citation>
    <scope>NUCLEOTIDE SEQUENCE [LARGE SCALE GENOMIC DNA]</scope>
    <source>
        <strain evidence="3 4">CC-YST710</strain>
    </source>
</reference>
<evidence type="ECO:0000256" key="1">
    <source>
        <dbReference type="SAM" id="MobiDB-lite"/>
    </source>
</evidence>
<feature type="signal peptide" evidence="2">
    <location>
        <begin position="1"/>
        <end position="23"/>
    </location>
</feature>
<proteinExistence type="predicted"/>
<name>A0ABS8CJF8_9RHOB</name>
<organism evidence="3 4">
    <name type="scientific">Pseudogemmobacter faecipullorum</name>
    <dbReference type="NCBI Taxonomy" id="2755041"/>
    <lineage>
        <taxon>Bacteria</taxon>
        <taxon>Pseudomonadati</taxon>
        <taxon>Pseudomonadota</taxon>
        <taxon>Alphaproteobacteria</taxon>
        <taxon>Rhodobacterales</taxon>
        <taxon>Paracoccaceae</taxon>
        <taxon>Pseudogemmobacter</taxon>
    </lineage>
</organism>
<dbReference type="Pfam" id="PF06776">
    <property type="entry name" value="IalB"/>
    <property type="match status" value="1"/>
</dbReference>
<sequence length="233" mass="23923">MLNSRISLLALMLSLGAPLAAVAQETEAATDAPANAETAETAAPANDTPNLAMGQEIGGDSPIYVAANFEAWEQRCEKSSLGADPCQLYQLLKDSEGNSVAELAMFNLPAGSNGPAVAGANFIAPLETLLTAGMQLTVDTAKPRAYPFSVCTPIGCVAQIGFTAEEIAAFKKGAKATFTITPFIAPDQKVNLEVSLKGFTAGYDAMIAANEKADEAVRAAAAAKPAEATAPAQ</sequence>
<keyword evidence="4" id="KW-1185">Reference proteome</keyword>
<dbReference type="InterPro" id="IPR010642">
    <property type="entry name" value="Invasion_prot_B"/>
</dbReference>
<feature type="compositionally biased region" description="Low complexity" evidence="1">
    <location>
        <begin position="30"/>
        <end position="50"/>
    </location>
</feature>
<dbReference type="InterPro" id="IPR038696">
    <property type="entry name" value="IalB_sf"/>
</dbReference>
<accession>A0ABS8CJF8</accession>
<keyword evidence="2" id="KW-0732">Signal</keyword>
<evidence type="ECO:0000313" key="4">
    <source>
        <dbReference type="Proteomes" id="UP001198571"/>
    </source>
</evidence>
<feature type="region of interest" description="Disordered" evidence="1">
    <location>
        <begin position="30"/>
        <end position="53"/>
    </location>
</feature>
<evidence type="ECO:0000256" key="2">
    <source>
        <dbReference type="SAM" id="SignalP"/>
    </source>
</evidence>
<protein>
    <submittedName>
        <fullName evidence="3">Invasion associated locus B family protein</fullName>
    </submittedName>
</protein>
<comment type="caution">
    <text evidence="3">The sequence shown here is derived from an EMBL/GenBank/DDBJ whole genome shotgun (WGS) entry which is preliminary data.</text>
</comment>
<feature type="chain" id="PRO_5045837922" evidence="2">
    <location>
        <begin position="24"/>
        <end position="233"/>
    </location>
</feature>
<evidence type="ECO:0000313" key="3">
    <source>
        <dbReference type="EMBL" id="MCB5409318.1"/>
    </source>
</evidence>
<dbReference type="RefSeq" id="WP_226934211.1">
    <property type="nucleotide sequence ID" value="NZ_JACDXX010000003.1"/>
</dbReference>
<gene>
    <name evidence="3" type="ORF">H0485_04750</name>
</gene>